<evidence type="ECO:0000256" key="2">
    <source>
        <dbReference type="ARBA" id="ARBA00023015"/>
    </source>
</evidence>
<dbReference type="AlphaFoldDB" id="A0A1G8GLE2"/>
<evidence type="ECO:0000313" key="8">
    <source>
        <dbReference type="Proteomes" id="UP000199636"/>
    </source>
</evidence>
<evidence type="ECO:0000313" key="7">
    <source>
        <dbReference type="EMBL" id="SDH95183.1"/>
    </source>
</evidence>
<proteinExistence type="predicted"/>
<keyword evidence="3" id="KW-0238">DNA-binding</keyword>
<dbReference type="InterPro" id="IPR011051">
    <property type="entry name" value="RmlC_Cupin_sf"/>
</dbReference>
<dbReference type="EMBL" id="FNDS01000004">
    <property type="protein sequence ID" value="SDH95183.1"/>
    <property type="molecule type" value="Genomic_DNA"/>
</dbReference>
<keyword evidence="4" id="KW-0010">Activator</keyword>
<dbReference type="InterPro" id="IPR020449">
    <property type="entry name" value="Tscrpt_reg_AraC-type_HTH"/>
</dbReference>
<protein>
    <submittedName>
        <fullName evidence="7">AraC family transcriptional regulator, arabinose operon regulatory protein</fullName>
    </submittedName>
</protein>
<dbReference type="PANTHER" id="PTHR11019:SF159">
    <property type="entry name" value="TRANSCRIPTIONAL REGULATOR-RELATED"/>
    <property type="match status" value="1"/>
</dbReference>
<dbReference type="RefSeq" id="WP_244507182.1">
    <property type="nucleotide sequence ID" value="NZ_FNDS01000004.1"/>
</dbReference>
<dbReference type="SUPFAM" id="SSF51182">
    <property type="entry name" value="RmlC-like cupins"/>
    <property type="match status" value="1"/>
</dbReference>
<dbReference type="Proteomes" id="UP000199636">
    <property type="component" value="Unassembled WGS sequence"/>
</dbReference>
<dbReference type="InterPro" id="IPR014710">
    <property type="entry name" value="RmlC-like_jellyroll"/>
</dbReference>
<keyword evidence="8" id="KW-1185">Reference proteome</keyword>
<keyword evidence="5" id="KW-0804">Transcription</keyword>
<sequence length="251" mass="27961">MQLIAFPEPEQSLRALSREYPDGHCLAEHWHEGAQLIYAVSGVMELSCADGLWLISPQQALWMPPRLRHRLRARGPVSLRSLYLRDPACPPGLPAVPTSLGVTPLLRELLCRACSLPPAAAWSVRERRLLQVLLDEIAWAQACPLRLPMPRDPRLQRLCLGLLAQPGDPRGLEQWGRQVGASSRTLARLFQAELGMGFMLWRQQARVFAALPRLSAGEPVTRIATELGYETAGAFSAAFRKLMGCAPRDYR</sequence>
<dbReference type="Pfam" id="PF12833">
    <property type="entry name" value="HTH_18"/>
    <property type="match status" value="1"/>
</dbReference>
<dbReference type="GO" id="GO:0009893">
    <property type="term" value="P:positive regulation of metabolic process"/>
    <property type="evidence" value="ECO:0007669"/>
    <property type="project" value="UniProtKB-ARBA"/>
</dbReference>
<dbReference type="GO" id="GO:0003700">
    <property type="term" value="F:DNA-binding transcription factor activity"/>
    <property type="evidence" value="ECO:0007669"/>
    <property type="project" value="InterPro"/>
</dbReference>
<organism evidence="7 8">
    <name type="scientific">Pseudomonas panipatensis</name>
    <dbReference type="NCBI Taxonomy" id="428992"/>
    <lineage>
        <taxon>Bacteria</taxon>
        <taxon>Pseudomonadati</taxon>
        <taxon>Pseudomonadota</taxon>
        <taxon>Gammaproteobacteria</taxon>
        <taxon>Pseudomonadales</taxon>
        <taxon>Pseudomonadaceae</taxon>
        <taxon>Pseudomonas</taxon>
    </lineage>
</organism>
<dbReference type="GO" id="GO:0043565">
    <property type="term" value="F:sequence-specific DNA binding"/>
    <property type="evidence" value="ECO:0007669"/>
    <property type="project" value="InterPro"/>
</dbReference>
<evidence type="ECO:0000259" key="6">
    <source>
        <dbReference type="PROSITE" id="PS01124"/>
    </source>
</evidence>
<accession>A0A1G8GLE2</accession>
<dbReference type="CDD" id="cd06124">
    <property type="entry name" value="cupin_NimR-like_N"/>
    <property type="match status" value="1"/>
</dbReference>
<feature type="domain" description="HTH araC/xylS-type" evidence="6">
    <location>
        <begin position="156"/>
        <end position="251"/>
    </location>
</feature>
<keyword evidence="2" id="KW-0805">Transcription regulation</keyword>
<dbReference type="PROSITE" id="PS00041">
    <property type="entry name" value="HTH_ARAC_FAMILY_1"/>
    <property type="match status" value="1"/>
</dbReference>
<dbReference type="InterPro" id="IPR018062">
    <property type="entry name" value="HTH_AraC-typ_CS"/>
</dbReference>
<dbReference type="InterPro" id="IPR018060">
    <property type="entry name" value="HTH_AraC"/>
</dbReference>
<dbReference type="Gene3D" id="1.10.10.60">
    <property type="entry name" value="Homeodomain-like"/>
    <property type="match status" value="1"/>
</dbReference>
<dbReference type="SUPFAM" id="SSF46689">
    <property type="entry name" value="Homeodomain-like"/>
    <property type="match status" value="1"/>
</dbReference>
<evidence type="ECO:0000256" key="3">
    <source>
        <dbReference type="ARBA" id="ARBA00023125"/>
    </source>
</evidence>
<evidence type="ECO:0000256" key="4">
    <source>
        <dbReference type="ARBA" id="ARBA00023159"/>
    </source>
</evidence>
<dbReference type="Gene3D" id="2.60.120.10">
    <property type="entry name" value="Jelly Rolls"/>
    <property type="match status" value="1"/>
</dbReference>
<dbReference type="STRING" id="428992.SAMN05216272_104347"/>
<dbReference type="PRINTS" id="PR00032">
    <property type="entry name" value="HTHARAC"/>
</dbReference>
<gene>
    <name evidence="7" type="ORF">SAMN05216272_104347</name>
</gene>
<dbReference type="InterPro" id="IPR003313">
    <property type="entry name" value="AraC-bd"/>
</dbReference>
<keyword evidence="1" id="KW-0678">Repressor</keyword>
<dbReference type="FunFam" id="1.10.10.60:FF:000132">
    <property type="entry name" value="AraC family transcriptional regulator"/>
    <property type="match status" value="1"/>
</dbReference>
<reference evidence="8" key="1">
    <citation type="submission" date="2016-10" db="EMBL/GenBank/DDBJ databases">
        <authorList>
            <person name="Varghese N."/>
            <person name="Submissions S."/>
        </authorList>
    </citation>
    <scope>NUCLEOTIDE SEQUENCE [LARGE SCALE GENOMIC DNA]</scope>
    <source>
        <strain evidence="8">CCM 7469</strain>
    </source>
</reference>
<dbReference type="SMART" id="SM00342">
    <property type="entry name" value="HTH_ARAC"/>
    <property type="match status" value="1"/>
</dbReference>
<name>A0A1G8GLE2_9PSED</name>
<dbReference type="InterPro" id="IPR009057">
    <property type="entry name" value="Homeodomain-like_sf"/>
</dbReference>
<evidence type="ECO:0000256" key="1">
    <source>
        <dbReference type="ARBA" id="ARBA00022491"/>
    </source>
</evidence>
<dbReference type="PROSITE" id="PS01124">
    <property type="entry name" value="HTH_ARAC_FAMILY_2"/>
    <property type="match status" value="1"/>
</dbReference>
<dbReference type="PANTHER" id="PTHR11019">
    <property type="entry name" value="HTH-TYPE TRANSCRIPTIONAL REGULATOR NIMR"/>
    <property type="match status" value="1"/>
</dbReference>
<dbReference type="Pfam" id="PF02311">
    <property type="entry name" value="AraC_binding"/>
    <property type="match status" value="1"/>
</dbReference>
<evidence type="ECO:0000256" key="5">
    <source>
        <dbReference type="ARBA" id="ARBA00023163"/>
    </source>
</evidence>